<keyword evidence="15" id="KW-0653">Protein transport</keyword>
<dbReference type="FunFam" id="1.25.40.10:FF:000075">
    <property type="entry name" value="Crooked neck pre-mRNA-splicing factor 1"/>
    <property type="match status" value="1"/>
</dbReference>
<evidence type="ECO:0000313" key="25">
    <source>
        <dbReference type="Proteomes" id="UP000886611"/>
    </source>
</evidence>
<dbReference type="InterPro" id="IPR036174">
    <property type="entry name" value="Znf_Sec23_Sec24_sf"/>
</dbReference>
<evidence type="ECO:0000259" key="22">
    <source>
        <dbReference type="PROSITE" id="PS50011"/>
    </source>
</evidence>
<dbReference type="InterPro" id="IPR000010">
    <property type="entry name" value="Cystatin_dom"/>
</dbReference>
<dbReference type="SUPFAM" id="SSF48452">
    <property type="entry name" value="TPR-like"/>
    <property type="match status" value="1"/>
</dbReference>
<evidence type="ECO:0000256" key="20">
    <source>
        <dbReference type="ARBA" id="ARBA00037370"/>
    </source>
</evidence>
<dbReference type="SUPFAM" id="SSF81811">
    <property type="entry name" value="Helical domain of Sec23/24"/>
    <property type="match status" value="1"/>
</dbReference>
<dbReference type="Pfam" id="PF08033">
    <property type="entry name" value="Sec23_BS"/>
    <property type="match status" value="1"/>
</dbReference>
<dbReference type="Proteomes" id="UP000886611">
    <property type="component" value="Unassembled WGS sequence"/>
</dbReference>
<sequence length="1486" mass="171926">MTKLALHYYCNVNGQRIFGIWKGDHAKLHIVDEASELARSIYERALDVDHRNVALWLKYAEMEMKNRQVNHARNIWDRAITILPRVNQFWYKYTYMEEMLGNVAGCRQVFERWMEWQPDEQAWHSYINFELRYKEVEKARNIYESYILLIKHKHGYITHARKVFERAVEFFGEEYMDEQLFVAFAKFEEKQKESERVRVVYKYALDKIPKQQARELFKNYTIFEKKFGGRWGIEDVIISKRRFQYEEEVKANPHNYDAWFDYLRLVESDTDSDTVREVYERAIANVPPISEKRHWKRYIYLWVNYALYEELEAMFTFAKLWILYAQFEIRQKNIQFARQALGTSIGKCPKNKLFKWYIQLELQLREFERCRKLYVKYIEFNPQKSTTWMKFAELETILGDLGRAHAINELAINQPRLDMPENASDITDLPLLIRKCRGEDDRGDTDGFRVRSRHFRHTGVWSPLSAGKQLEPVRVPIKGAASLQSPVDVGRKRTELEREDWRQPGRHKRLWAWTLGKSVQEGTGGAREIEEVSPAREDVQDAARYAVATYNTISSNDYDYKLLKVISAKNQVVAGLKYFLTVKVGETQCKKGSSNVESCPLTNKIELSLFSHIRKEQFVNILYFSDWERYQELGLNSPVNTEKKGGSSMATYQEFIQQNEERDGVRFSWNVWPSSRLEATRMVVPLSCLYTPLKERPDLPPVQYEPVLCSRTTCKAVLNPLCQVDFRAKLWTCNFCFQRNPFPPAYAGISEVNQPAELMPQFSTIEYIMQRGPQTPLIFLYVVDTCLEEEDLQALKESLQMSLSLLPPDALVGLITFGRMVQVHELSCEGISKSFVFRGTKDLSAKQIEEMLGLSKASAPAQQGRPLQPPDQTCTSRFLQPVHKIDMNLTDLLGELQRDPWPVPQGKRPLRSTGIALSIAVGLLEGTFPNTGARIMLFTGGPPTQGPGMVVGDELKTPIRSWHDIEKDNARHLKKATKYYEALANRAATNGHCVDIYACALDQTGLLEMKCCANLTGGYIVMGDSFNTSLFKQTFQRVFLKDYNGHFQMAFGGVIEVKHNAPVPQGGRGAIQFITQYQHSSTQKRIRVTTIARSWADAQSQLQHIEASFDQEASAVLMARLGVFRAESEEGPDVLRWLDRQLIRLTIAQWRKAGYQDMAEYENFKQLLQAPLDDAQEILQSRFPMPRYIDTEHGGSQARFLLSKVNPSQTHNNLYSWGQPNEEKQVPYEVGLLLQVCAEPKCQNIVQMLDYIITTTFSFIIMERPESYINLSDFMSDEMGPMKEEQVRGVIRQVVEAVLHCHSRGVFHNDIRPGNILYEPVTGQIKLIDFDSGDVLQENMHYTFPPVSRTVRAPKMTTGKRKLKTLSIAEKVTVIRAVEKGDKKTVEIAEQFGIPTSTLSTFLKEKEKILKLYSEKSCGHQKRMRECEYPVIEQYILKWFVQARDRNIPIDGKLLEKFYVIQSSDKIDERDALAHRRQVKLTDFLL</sequence>
<dbReference type="Pfam" id="PF04811">
    <property type="entry name" value="Sec23_trunk"/>
    <property type="match status" value="1"/>
</dbReference>
<reference evidence="24 25" key="1">
    <citation type="journal article" date="2021" name="Cell">
        <title>Tracing the genetic footprints of vertebrate landing in non-teleost ray-finned fishes.</title>
        <authorList>
            <person name="Bi X."/>
            <person name="Wang K."/>
            <person name="Yang L."/>
            <person name="Pan H."/>
            <person name="Jiang H."/>
            <person name="Wei Q."/>
            <person name="Fang M."/>
            <person name="Yu H."/>
            <person name="Zhu C."/>
            <person name="Cai Y."/>
            <person name="He Y."/>
            <person name="Gan X."/>
            <person name="Zeng H."/>
            <person name="Yu D."/>
            <person name="Zhu Y."/>
            <person name="Jiang H."/>
            <person name="Qiu Q."/>
            <person name="Yang H."/>
            <person name="Zhang Y.E."/>
            <person name="Wang W."/>
            <person name="Zhu M."/>
            <person name="He S."/>
            <person name="Zhang G."/>
        </authorList>
    </citation>
    <scope>NUCLEOTIDE SEQUENCE [LARGE SCALE GENOMIC DNA]</scope>
    <source>
        <strain evidence="24">Bchr_013</strain>
    </source>
</reference>
<keyword evidence="11" id="KW-0747">Spliceosome</keyword>
<dbReference type="InterPro" id="IPR006896">
    <property type="entry name" value="Sec23/24_trunk_dom"/>
</dbReference>
<dbReference type="SMART" id="SM00043">
    <property type="entry name" value="CY"/>
    <property type="match status" value="1"/>
</dbReference>
<dbReference type="FunFam" id="3.40.50.410:FF:000011">
    <property type="entry name" value="Protein transport protein SEC23"/>
    <property type="match status" value="1"/>
</dbReference>
<dbReference type="SUPFAM" id="SSF82754">
    <property type="entry name" value="C-terminal, gelsolin-like domain of Sec23/24"/>
    <property type="match status" value="1"/>
</dbReference>
<dbReference type="Gene3D" id="2.30.30.380">
    <property type="entry name" value="Zn-finger domain of Sec23/24"/>
    <property type="match status" value="1"/>
</dbReference>
<dbReference type="GO" id="GO:0005829">
    <property type="term" value="C:cytosol"/>
    <property type="evidence" value="ECO:0007669"/>
    <property type="project" value="UniProtKB-SubCell"/>
</dbReference>
<dbReference type="GO" id="GO:0090110">
    <property type="term" value="P:COPII-coated vesicle cargo loading"/>
    <property type="evidence" value="ECO:0007669"/>
    <property type="project" value="TreeGrafter"/>
</dbReference>
<dbReference type="SUPFAM" id="SSF46689">
    <property type="entry name" value="Homeodomain-like"/>
    <property type="match status" value="1"/>
</dbReference>
<comment type="subcellular location">
    <subcellularLocation>
        <location evidence="3">Cytoplasm</location>
        <location evidence="3">Cytosol</location>
    </subcellularLocation>
    <subcellularLocation>
        <location evidence="1">Cytoplasmic vesicle</location>
        <location evidence="1">COPII-coated vesicle membrane</location>
        <topology evidence="1">Peripheral membrane protein</topology>
        <orientation evidence="1">Cytoplasmic side</orientation>
    </subcellularLocation>
    <subcellularLocation>
        <location evidence="2">Endoplasmic reticulum membrane</location>
        <topology evidence="2">Peripheral membrane protein</topology>
        <orientation evidence="2">Cytoplasmic side</orientation>
    </subcellularLocation>
    <subcellularLocation>
        <location evidence="21">Nucleus</location>
    </subcellularLocation>
</comment>
<dbReference type="EMBL" id="JAATIS010000859">
    <property type="protein sequence ID" value="KAG2467191.1"/>
    <property type="molecule type" value="Genomic_DNA"/>
</dbReference>
<gene>
    <name evidence="24" type="primary">Sec23b</name>
    <name evidence="24" type="ORF">GTO96_0010212</name>
</gene>
<evidence type="ECO:0000256" key="8">
    <source>
        <dbReference type="ARBA" id="ARBA00022490"/>
    </source>
</evidence>
<keyword evidence="16" id="KW-0472">Membrane</keyword>
<dbReference type="Gene3D" id="1.10.10.60">
    <property type="entry name" value="Homeodomain-like"/>
    <property type="match status" value="1"/>
</dbReference>
<feature type="domain" description="HTH psq-type" evidence="23">
    <location>
        <begin position="1357"/>
        <end position="1409"/>
    </location>
</feature>
<dbReference type="Gene3D" id="3.40.50.410">
    <property type="entry name" value="von Willebrand factor, type A domain"/>
    <property type="match status" value="1"/>
</dbReference>
<dbReference type="SUPFAM" id="SSF82919">
    <property type="entry name" value="Zn-finger domain of Sec23/24"/>
    <property type="match status" value="1"/>
</dbReference>
<dbReference type="InterPro" id="IPR012990">
    <property type="entry name" value="Beta-sandwich_Sec23_24"/>
</dbReference>
<comment type="caution">
    <text evidence="24">The sequence shown here is derived from an EMBL/GenBank/DDBJ whole genome shotgun (WGS) entry which is preliminary data.</text>
</comment>
<evidence type="ECO:0000256" key="9">
    <source>
        <dbReference type="ARBA" id="ARBA00022664"/>
    </source>
</evidence>
<evidence type="ECO:0000256" key="18">
    <source>
        <dbReference type="ARBA" id="ARBA00023187"/>
    </source>
</evidence>
<comment type="similarity">
    <text evidence="6">Belongs to the cystatin family.</text>
</comment>
<dbReference type="SMART" id="SM00386">
    <property type="entry name" value="HAT"/>
    <property type="match status" value="10"/>
</dbReference>
<evidence type="ECO:0000256" key="17">
    <source>
        <dbReference type="ARBA" id="ARBA00023157"/>
    </source>
</evidence>
<evidence type="ECO:0000256" key="15">
    <source>
        <dbReference type="ARBA" id="ARBA00022927"/>
    </source>
</evidence>
<keyword evidence="14" id="KW-0931">ER-Golgi transport</keyword>
<dbReference type="Gene3D" id="3.40.20.10">
    <property type="entry name" value="Severin"/>
    <property type="match status" value="1"/>
</dbReference>
<dbReference type="InterPro" id="IPR036180">
    <property type="entry name" value="Gelsolin-like_dom_sf"/>
</dbReference>
<dbReference type="GO" id="GO:0005524">
    <property type="term" value="F:ATP binding"/>
    <property type="evidence" value="ECO:0007669"/>
    <property type="project" value="InterPro"/>
</dbReference>
<dbReference type="InterPro" id="IPR007123">
    <property type="entry name" value="Gelsolin-like_dom"/>
</dbReference>
<dbReference type="CDD" id="cd00042">
    <property type="entry name" value="CY"/>
    <property type="match status" value="1"/>
</dbReference>
<keyword evidence="21" id="KW-0238">DNA-binding</keyword>
<evidence type="ECO:0000313" key="24">
    <source>
        <dbReference type="EMBL" id="KAG2467191.1"/>
    </source>
</evidence>
<dbReference type="InterPro" id="IPR009057">
    <property type="entry name" value="Homeodomain-like_sf"/>
</dbReference>
<keyword evidence="25" id="KW-1185">Reference proteome</keyword>
<dbReference type="Pfam" id="PF00626">
    <property type="entry name" value="Gelsolin"/>
    <property type="match status" value="1"/>
</dbReference>
<dbReference type="SMART" id="SM00220">
    <property type="entry name" value="S_TKc"/>
    <property type="match status" value="1"/>
</dbReference>
<proteinExistence type="inferred from homology"/>
<dbReference type="InterPro" id="IPR036175">
    <property type="entry name" value="Sec23/24_helical_dom_sf"/>
</dbReference>
<dbReference type="Pfam" id="PF00069">
    <property type="entry name" value="Pkinase"/>
    <property type="match status" value="1"/>
</dbReference>
<dbReference type="GO" id="GO:0003677">
    <property type="term" value="F:DNA binding"/>
    <property type="evidence" value="ECO:0007669"/>
    <property type="project" value="UniProtKB-UniRule"/>
</dbReference>
<keyword evidence="12" id="KW-0256">Endoplasmic reticulum</keyword>
<dbReference type="SUPFAM" id="SSF81995">
    <property type="entry name" value="beta-sandwich domain of Sec23/24"/>
    <property type="match status" value="1"/>
</dbReference>
<keyword evidence="17" id="KW-1015">Disulfide bond</keyword>
<dbReference type="Gene3D" id="1.10.510.10">
    <property type="entry name" value="Transferase(Phosphotransferase) domain 1"/>
    <property type="match status" value="1"/>
</dbReference>
<evidence type="ECO:0000256" key="11">
    <source>
        <dbReference type="ARBA" id="ARBA00022728"/>
    </source>
</evidence>
<dbReference type="PANTHER" id="PTHR11141">
    <property type="entry name" value="PROTEIN TRANSPORT PROTEIN SEC23"/>
    <property type="match status" value="1"/>
</dbReference>
<evidence type="ECO:0000256" key="14">
    <source>
        <dbReference type="ARBA" id="ARBA00022892"/>
    </source>
</evidence>
<evidence type="ECO:0000256" key="5">
    <source>
        <dbReference type="ARBA" id="ARBA00009210"/>
    </source>
</evidence>
<dbReference type="InterPro" id="IPR055433">
    <property type="entry name" value="HAT_Syf1-like_N"/>
</dbReference>
<evidence type="ECO:0000256" key="3">
    <source>
        <dbReference type="ARBA" id="ARBA00004514"/>
    </source>
</evidence>
<dbReference type="GO" id="GO:0070971">
    <property type="term" value="C:endoplasmic reticulum exit site"/>
    <property type="evidence" value="ECO:0007669"/>
    <property type="project" value="TreeGrafter"/>
</dbReference>
<organism evidence="24 25">
    <name type="scientific">Polypterus senegalus</name>
    <name type="common">Senegal bichir</name>
    <dbReference type="NCBI Taxonomy" id="55291"/>
    <lineage>
        <taxon>Eukaryota</taxon>
        <taxon>Metazoa</taxon>
        <taxon>Chordata</taxon>
        <taxon>Craniata</taxon>
        <taxon>Vertebrata</taxon>
        <taxon>Euteleostomi</taxon>
        <taxon>Actinopterygii</taxon>
        <taxon>Polypteriformes</taxon>
        <taxon>Polypteridae</taxon>
        <taxon>Polypterus</taxon>
    </lineage>
</organism>
<feature type="non-terminal residue" evidence="24">
    <location>
        <position position="1486"/>
    </location>
</feature>
<evidence type="ECO:0000256" key="13">
    <source>
        <dbReference type="ARBA" id="ARBA00022833"/>
    </source>
</evidence>
<dbReference type="InterPro" id="IPR036465">
    <property type="entry name" value="vWFA_dom_sf"/>
</dbReference>
<dbReference type="GO" id="GO:0008380">
    <property type="term" value="P:RNA splicing"/>
    <property type="evidence" value="ECO:0007669"/>
    <property type="project" value="UniProtKB-KW"/>
</dbReference>
<dbReference type="InterPro" id="IPR006895">
    <property type="entry name" value="Znf_Sec23_Sec24"/>
</dbReference>
<evidence type="ECO:0000256" key="2">
    <source>
        <dbReference type="ARBA" id="ARBA00004397"/>
    </source>
</evidence>
<dbReference type="FunFam" id="2.30.30.380:FF:000001">
    <property type="entry name" value="Protein transport protein SEC23"/>
    <property type="match status" value="1"/>
</dbReference>
<dbReference type="SUPFAM" id="SSF54403">
    <property type="entry name" value="Cystatin/monellin"/>
    <property type="match status" value="1"/>
</dbReference>
<keyword evidence="10" id="KW-0479">Metal-binding</keyword>
<dbReference type="InterPro" id="IPR011990">
    <property type="entry name" value="TPR-like_helical_dom_sf"/>
</dbReference>
<dbReference type="GO" id="GO:0004672">
    <property type="term" value="F:protein kinase activity"/>
    <property type="evidence" value="ECO:0007669"/>
    <property type="project" value="InterPro"/>
</dbReference>
<dbReference type="GO" id="GO:0005789">
    <property type="term" value="C:endoplasmic reticulum membrane"/>
    <property type="evidence" value="ECO:0007669"/>
    <property type="project" value="UniProtKB-SubCell"/>
</dbReference>
<dbReference type="PROSITE" id="PS50011">
    <property type="entry name" value="PROTEIN_KINASE_DOM"/>
    <property type="match status" value="1"/>
</dbReference>
<dbReference type="InterPro" id="IPR029006">
    <property type="entry name" value="ADF-H/Gelsolin-like_dom_sf"/>
</dbReference>
<comment type="similarity">
    <text evidence="4">Belongs to the crooked-neck family.</text>
</comment>
<evidence type="ECO:0000259" key="23">
    <source>
        <dbReference type="PROSITE" id="PS50960"/>
    </source>
</evidence>
<keyword evidence="19" id="KW-0968">Cytoplasmic vesicle</keyword>
<dbReference type="CDD" id="cd01478">
    <property type="entry name" value="Sec23-like"/>
    <property type="match status" value="1"/>
</dbReference>
<name>A0A8X8BUW3_POLSE</name>
<keyword evidence="21" id="KW-0539">Nucleus</keyword>
<dbReference type="SUPFAM" id="SSF53300">
    <property type="entry name" value="vWA-like"/>
    <property type="match status" value="1"/>
</dbReference>
<dbReference type="InterPro" id="IPR011009">
    <property type="entry name" value="Kinase-like_dom_sf"/>
</dbReference>
<dbReference type="InterPro" id="IPR003107">
    <property type="entry name" value="HAT"/>
</dbReference>
<dbReference type="PANTHER" id="PTHR11141:SF10">
    <property type="entry name" value="PROTEIN TRANSPORT PROTEIN SEC23B"/>
    <property type="match status" value="1"/>
</dbReference>
<dbReference type="PROSITE" id="PS50960">
    <property type="entry name" value="HTH_PSQ"/>
    <property type="match status" value="1"/>
</dbReference>
<evidence type="ECO:0000256" key="12">
    <source>
        <dbReference type="ARBA" id="ARBA00022824"/>
    </source>
</evidence>
<dbReference type="GO" id="GO:0005096">
    <property type="term" value="F:GTPase activator activity"/>
    <property type="evidence" value="ECO:0007669"/>
    <property type="project" value="TreeGrafter"/>
</dbReference>
<evidence type="ECO:0000256" key="4">
    <source>
        <dbReference type="ARBA" id="ARBA00008644"/>
    </source>
</evidence>
<evidence type="ECO:0000256" key="6">
    <source>
        <dbReference type="ARBA" id="ARBA00009403"/>
    </source>
</evidence>
<dbReference type="GO" id="GO:0004869">
    <property type="term" value="F:cysteine-type endopeptidase inhibitor activity"/>
    <property type="evidence" value="ECO:0007669"/>
    <property type="project" value="InterPro"/>
</dbReference>
<dbReference type="GO" id="GO:0006886">
    <property type="term" value="P:intracellular protein transport"/>
    <property type="evidence" value="ECO:0007669"/>
    <property type="project" value="InterPro"/>
</dbReference>
<dbReference type="FunFam" id="3.10.450.10:FF:000004">
    <property type="entry name" value="Cystatin C"/>
    <property type="match status" value="1"/>
</dbReference>
<feature type="non-terminal residue" evidence="24">
    <location>
        <position position="1"/>
    </location>
</feature>
<evidence type="ECO:0000256" key="16">
    <source>
        <dbReference type="ARBA" id="ARBA00023136"/>
    </source>
</evidence>
<keyword evidence="9" id="KW-0507">mRNA processing</keyword>
<dbReference type="Pfam" id="PF23233">
    <property type="entry name" value="HAT_Syf1_CNRKL1_N"/>
    <property type="match status" value="2"/>
</dbReference>
<dbReference type="InterPro" id="IPR037364">
    <property type="entry name" value="Sec23"/>
</dbReference>
<evidence type="ECO:0000256" key="7">
    <source>
        <dbReference type="ARBA" id="ARBA00022448"/>
    </source>
</evidence>
<keyword evidence="7" id="KW-0813">Transport</keyword>
<keyword evidence="18" id="KW-0508">mRNA splicing</keyword>
<feature type="domain" description="Protein kinase" evidence="22">
    <location>
        <begin position="1161"/>
        <end position="1485"/>
    </location>
</feature>
<comment type="function">
    <text evidence="20">Component of the coat protein complex II (COPII) which promotes the formation of transport vesicles from the endoplasmic reticulum (ER). The coat has two main functions, the physical deformation of the endoplasmic reticulum membrane into vesicles and the selection of cargo molecules for their transport to the Golgi complex.</text>
</comment>
<dbReference type="InterPro" id="IPR007889">
    <property type="entry name" value="HTH_Psq"/>
</dbReference>
<keyword evidence="13" id="KW-0862">Zinc</keyword>
<dbReference type="GO" id="GO:0030127">
    <property type="term" value="C:COPII vesicle coat"/>
    <property type="evidence" value="ECO:0007669"/>
    <property type="project" value="InterPro"/>
</dbReference>
<accession>A0A8X8BUW3</accession>
<dbReference type="InterPro" id="IPR000719">
    <property type="entry name" value="Prot_kinase_dom"/>
</dbReference>
<dbReference type="Pfam" id="PF04810">
    <property type="entry name" value="zf-Sec23_Sec24"/>
    <property type="match status" value="1"/>
</dbReference>
<protein>
    <submittedName>
        <fullName evidence="24">SC23B protein</fullName>
    </submittedName>
</protein>
<dbReference type="GO" id="GO:0005681">
    <property type="term" value="C:spliceosomal complex"/>
    <property type="evidence" value="ECO:0007669"/>
    <property type="project" value="UniProtKB-KW"/>
</dbReference>
<dbReference type="Gene3D" id="2.60.40.1670">
    <property type="entry name" value="beta-sandwich domain of Sec23/24"/>
    <property type="match status" value="1"/>
</dbReference>
<dbReference type="Gene3D" id="3.10.450.10">
    <property type="match status" value="1"/>
</dbReference>
<dbReference type="GO" id="GO:0006397">
    <property type="term" value="P:mRNA processing"/>
    <property type="evidence" value="ECO:0007669"/>
    <property type="project" value="UniProtKB-KW"/>
</dbReference>
<dbReference type="InterPro" id="IPR046350">
    <property type="entry name" value="Cystatin_sf"/>
</dbReference>
<dbReference type="Pfam" id="PF00031">
    <property type="entry name" value="Cystatin"/>
    <property type="match status" value="1"/>
</dbReference>
<keyword evidence="8" id="KW-0963">Cytoplasm</keyword>
<dbReference type="GO" id="GO:0008270">
    <property type="term" value="F:zinc ion binding"/>
    <property type="evidence" value="ECO:0007669"/>
    <property type="project" value="InterPro"/>
</dbReference>
<feature type="DNA-binding region" description="H-T-H motif" evidence="21">
    <location>
        <begin position="1385"/>
        <end position="1405"/>
    </location>
</feature>
<evidence type="ECO:0000256" key="10">
    <source>
        <dbReference type="ARBA" id="ARBA00022723"/>
    </source>
</evidence>
<evidence type="ECO:0000256" key="1">
    <source>
        <dbReference type="ARBA" id="ARBA00004299"/>
    </source>
</evidence>
<dbReference type="SUPFAM" id="SSF56112">
    <property type="entry name" value="Protein kinase-like (PK-like)"/>
    <property type="match status" value="1"/>
</dbReference>
<dbReference type="Gene3D" id="3.30.200.20">
    <property type="entry name" value="Phosphorylase Kinase, domain 1"/>
    <property type="match status" value="1"/>
</dbReference>
<dbReference type="Gene3D" id="1.25.40.10">
    <property type="entry name" value="Tetratricopeptide repeat domain"/>
    <property type="match status" value="2"/>
</dbReference>
<evidence type="ECO:0000256" key="21">
    <source>
        <dbReference type="PROSITE-ProRule" id="PRU00320"/>
    </source>
</evidence>
<evidence type="ECO:0000256" key="19">
    <source>
        <dbReference type="ARBA" id="ARBA00023329"/>
    </source>
</evidence>
<comment type="similarity">
    <text evidence="5">Belongs to the SEC23/SEC24 family. SEC23 subfamily.</text>
</comment>